<sequence>MGNHNEMKKISAAFAASYERFIKGYQQYKAGRTGEHPDGEVERYDNSTRVKQAQR</sequence>
<organism evidence="2 3">
    <name type="scientific">Planococcus citreus</name>
    <dbReference type="NCBI Taxonomy" id="1373"/>
    <lineage>
        <taxon>Bacteria</taxon>
        <taxon>Bacillati</taxon>
        <taxon>Bacillota</taxon>
        <taxon>Bacilli</taxon>
        <taxon>Bacillales</taxon>
        <taxon>Caryophanaceae</taxon>
        <taxon>Planococcus</taxon>
    </lineage>
</organism>
<feature type="compositionally biased region" description="Basic and acidic residues" evidence="1">
    <location>
        <begin position="32"/>
        <end position="48"/>
    </location>
</feature>
<name>A0A497YGU5_9BACL</name>
<evidence type="ECO:0000313" key="2">
    <source>
        <dbReference type="EMBL" id="RLJ86812.1"/>
    </source>
</evidence>
<dbReference type="EMBL" id="RCCP01000003">
    <property type="protein sequence ID" value="RLJ86812.1"/>
    <property type="molecule type" value="Genomic_DNA"/>
</dbReference>
<proteinExistence type="predicted"/>
<dbReference type="AlphaFoldDB" id="A0A497YGU5"/>
<evidence type="ECO:0000256" key="1">
    <source>
        <dbReference type="SAM" id="MobiDB-lite"/>
    </source>
</evidence>
<reference evidence="2 3" key="1">
    <citation type="submission" date="2018-10" db="EMBL/GenBank/DDBJ databases">
        <title>Genomic Encyclopedia of Type Strains, Phase IV (KMG-IV): sequencing the most valuable type-strain genomes for metagenomic binning, comparative biology and taxonomic classification.</title>
        <authorList>
            <person name="Goeker M."/>
        </authorList>
    </citation>
    <scope>NUCLEOTIDE SEQUENCE [LARGE SCALE GENOMIC DNA]</scope>
    <source>
        <strain evidence="2 3">DSM 20549</strain>
    </source>
</reference>
<gene>
    <name evidence="2" type="ORF">DFR62_2415</name>
</gene>
<evidence type="ECO:0000313" key="3">
    <source>
        <dbReference type="Proteomes" id="UP000280791"/>
    </source>
</evidence>
<dbReference type="RefSeq" id="WP_158290847.1">
    <property type="nucleotide sequence ID" value="NZ_QBEW01000085.1"/>
</dbReference>
<accession>A0A497YGU5</accession>
<dbReference type="Proteomes" id="UP000280791">
    <property type="component" value="Unassembled WGS sequence"/>
</dbReference>
<comment type="caution">
    <text evidence="2">The sequence shown here is derived from an EMBL/GenBank/DDBJ whole genome shotgun (WGS) entry which is preliminary data.</text>
</comment>
<protein>
    <submittedName>
        <fullName evidence="2">Uncharacterized protein</fullName>
    </submittedName>
</protein>
<feature type="region of interest" description="Disordered" evidence="1">
    <location>
        <begin position="29"/>
        <end position="55"/>
    </location>
</feature>
<keyword evidence="3" id="KW-1185">Reference proteome</keyword>